<accession>A0A507FDJ0</accession>
<protein>
    <submittedName>
        <fullName evidence="2">Uncharacterized protein</fullName>
    </submittedName>
</protein>
<comment type="caution">
    <text evidence="2">The sequence shown here is derived from an EMBL/GenBank/DDBJ whole genome shotgun (WGS) entry which is preliminary data.</text>
</comment>
<evidence type="ECO:0000313" key="3">
    <source>
        <dbReference type="Proteomes" id="UP000320333"/>
    </source>
</evidence>
<dbReference type="PANTHER" id="PTHR34706:SF1">
    <property type="entry name" value="VWFA DOMAIN-CONTAINING PROTEIN"/>
    <property type="match status" value="1"/>
</dbReference>
<evidence type="ECO:0000256" key="1">
    <source>
        <dbReference type="SAM" id="MobiDB-lite"/>
    </source>
</evidence>
<gene>
    <name evidence="2" type="ORF">CcCBS67573_g05388</name>
</gene>
<keyword evidence="3" id="KW-1185">Reference proteome</keyword>
<feature type="compositionally biased region" description="Basic and acidic residues" evidence="1">
    <location>
        <begin position="426"/>
        <end position="437"/>
    </location>
</feature>
<dbReference type="PANTHER" id="PTHR34706">
    <property type="entry name" value="SLR1338 PROTEIN"/>
    <property type="match status" value="1"/>
</dbReference>
<dbReference type="Proteomes" id="UP000320333">
    <property type="component" value="Unassembled WGS sequence"/>
</dbReference>
<organism evidence="2 3">
    <name type="scientific">Chytriomyces confervae</name>
    <dbReference type="NCBI Taxonomy" id="246404"/>
    <lineage>
        <taxon>Eukaryota</taxon>
        <taxon>Fungi</taxon>
        <taxon>Fungi incertae sedis</taxon>
        <taxon>Chytridiomycota</taxon>
        <taxon>Chytridiomycota incertae sedis</taxon>
        <taxon>Chytridiomycetes</taxon>
        <taxon>Chytridiales</taxon>
        <taxon>Chytriomycetaceae</taxon>
        <taxon>Chytriomyces</taxon>
    </lineage>
</organism>
<dbReference type="AlphaFoldDB" id="A0A507FDJ0"/>
<dbReference type="OrthoDB" id="2142040at2759"/>
<dbReference type="InterPro" id="IPR036465">
    <property type="entry name" value="vWFA_dom_sf"/>
</dbReference>
<name>A0A507FDJ0_9FUNG</name>
<dbReference type="EMBL" id="QEAP01000192">
    <property type="protein sequence ID" value="TPX73348.1"/>
    <property type="molecule type" value="Genomic_DNA"/>
</dbReference>
<sequence>MEILTHVAGHVGKQLIVQAGHEFIGNQFGSKESSGLGPLAPMAAGMLAKTLMPKNKDSSDQDSDAGNGLVGTLMGAVAGGPAGLIGGIGSKWKEMSSFQRFEAQIAIAGVAYLGYNEWKKHNKSKHTDVEYKKYQQEQMLLQEQMNANPVPFSMSQGEDSPITPEIDRIQYMPYPGGIESVLFGRIAAHKLDTLDNFKSVIGSYLQYQRSRVHKSDEARVIYKHSQDSIVTYNHLMDELEYLNHQVLHGKRNKGGLLYGKPISEDLYIAAVRLFRLELFNELCLKNPLVSMFSKSIIPTFDQHPTSAHPVELFGERAKKGSGKRKVGRKPTDMNVSSDMFSHVHTLFLVDDSGSMTLNGSANWSGLTDPNFGSIHVEKSAGTAQKSGVMGFASGLMAKTGNYFGHHSEVSSTSRSVAHESIQPPDSNRDFRYQPEDDSKTMRPWFCKLCTFDNRNPETFLCELCQAPGPQAPKLPPLPGNDFSGGTKSRGIFSPTGGQETAVALTGSSRWVHVRSLLSHMTQTIAQHDPRGVDLLFLNNHSVHSGIRHGEWIQAVFDNVAPPTGGTPTGRTMHEILDAYMSTLRYDSTFKALNIVVFTDGKANDFDVLKYTIRHHIQILNRRGHLGHQLGIEFIQVGDDEIATAQLDLLEEYVDSHRGSTQKDVVGVTPSRCIEHMSAKLATQIVLGGIDARVHGYIRIANGNH</sequence>
<feature type="region of interest" description="Disordered" evidence="1">
    <location>
        <begin position="407"/>
        <end position="437"/>
    </location>
</feature>
<reference evidence="2 3" key="1">
    <citation type="journal article" date="2019" name="Sci. Rep.">
        <title>Comparative genomics of chytrid fungi reveal insights into the obligate biotrophic and pathogenic lifestyle of Synchytrium endobioticum.</title>
        <authorList>
            <person name="van de Vossenberg B.T.L.H."/>
            <person name="Warris S."/>
            <person name="Nguyen H.D.T."/>
            <person name="van Gent-Pelzer M.P.E."/>
            <person name="Joly D.L."/>
            <person name="van de Geest H.C."/>
            <person name="Bonants P.J.M."/>
            <person name="Smith D.S."/>
            <person name="Levesque C.A."/>
            <person name="van der Lee T.A.J."/>
        </authorList>
    </citation>
    <scope>NUCLEOTIDE SEQUENCE [LARGE SCALE GENOMIC DNA]</scope>
    <source>
        <strain evidence="2 3">CBS 675.73</strain>
    </source>
</reference>
<evidence type="ECO:0000313" key="2">
    <source>
        <dbReference type="EMBL" id="TPX73348.1"/>
    </source>
</evidence>
<proteinExistence type="predicted"/>
<dbReference type="SUPFAM" id="SSF53300">
    <property type="entry name" value="vWA-like"/>
    <property type="match status" value="1"/>
</dbReference>